<dbReference type="SUPFAM" id="SSF48452">
    <property type="entry name" value="TPR-like"/>
    <property type="match status" value="2"/>
</dbReference>
<keyword evidence="2" id="KW-0802">TPR repeat</keyword>
<evidence type="ECO:0000313" key="3">
    <source>
        <dbReference type="EMBL" id="KAK7678630.1"/>
    </source>
</evidence>
<dbReference type="PANTHER" id="PTHR22767">
    <property type="entry name" value="N-TERMINAL ACETYLTRANSFERASE-RELATED"/>
    <property type="match status" value="1"/>
</dbReference>
<proteinExistence type="predicted"/>
<name>A0AAW0FB88_9APHY</name>
<dbReference type="InterPro" id="IPR011990">
    <property type="entry name" value="TPR-like_helical_dom_sf"/>
</dbReference>
<dbReference type="InterPro" id="IPR019734">
    <property type="entry name" value="TPR_rpt"/>
</dbReference>
<protein>
    <submittedName>
        <fullName evidence="3">Uncharacterized protein</fullName>
    </submittedName>
</protein>
<dbReference type="GO" id="GO:0031415">
    <property type="term" value="C:NatA complex"/>
    <property type="evidence" value="ECO:0007669"/>
    <property type="project" value="TreeGrafter"/>
</dbReference>
<dbReference type="Pfam" id="PF13181">
    <property type="entry name" value="TPR_8"/>
    <property type="match status" value="1"/>
</dbReference>
<dbReference type="PIRSF" id="PIRSF000422">
    <property type="entry name" value="N-terminal-AcTrfase-A_aux_su"/>
    <property type="match status" value="1"/>
</dbReference>
<reference evidence="3 4" key="1">
    <citation type="submission" date="2022-09" db="EMBL/GenBank/DDBJ databases">
        <authorList>
            <person name="Palmer J.M."/>
        </authorList>
    </citation>
    <scope>NUCLEOTIDE SEQUENCE [LARGE SCALE GENOMIC DNA]</scope>
    <source>
        <strain evidence="3 4">DSM 7382</strain>
    </source>
</reference>
<accession>A0AAW0FB88</accession>
<dbReference type="Gene3D" id="1.25.40.1010">
    <property type="match status" value="1"/>
</dbReference>
<dbReference type="InterPro" id="IPR021183">
    <property type="entry name" value="NatA_aux_su"/>
</dbReference>
<dbReference type="FunFam" id="1.25.40.1040:FF:000003">
    <property type="entry name" value="N-terminal acetyltransferase A, auxiliary subunit"/>
    <property type="match status" value="1"/>
</dbReference>
<evidence type="ECO:0000313" key="4">
    <source>
        <dbReference type="Proteomes" id="UP001385951"/>
    </source>
</evidence>
<gene>
    <name evidence="3" type="ORF">QCA50_018353</name>
</gene>
<dbReference type="EMBL" id="JASBNA010000069">
    <property type="protein sequence ID" value="KAK7678630.1"/>
    <property type="molecule type" value="Genomic_DNA"/>
</dbReference>
<evidence type="ECO:0000256" key="1">
    <source>
        <dbReference type="ARBA" id="ARBA00022737"/>
    </source>
</evidence>
<dbReference type="Proteomes" id="UP001385951">
    <property type="component" value="Unassembled WGS sequence"/>
</dbReference>
<comment type="caution">
    <text evidence="3">The sequence shown here is derived from an EMBL/GenBank/DDBJ whole genome shotgun (WGS) entry which is preliminary data.</text>
</comment>
<keyword evidence="1" id="KW-0677">Repeat</keyword>
<keyword evidence="4" id="KW-1185">Reference proteome</keyword>
<dbReference type="Pfam" id="PF12569">
    <property type="entry name" value="NatA_aux_su"/>
    <property type="match status" value="2"/>
</dbReference>
<evidence type="ECO:0000256" key="2">
    <source>
        <dbReference type="ARBA" id="ARBA00022803"/>
    </source>
</evidence>
<dbReference type="Gene3D" id="1.25.40.1040">
    <property type="match status" value="1"/>
</dbReference>
<dbReference type="AlphaFoldDB" id="A0AAW0FB88"/>
<organism evidence="3 4">
    <name type="scientific">Cerrena zonata</name>
    <dbReference type="NCBI Taxonomy" id="2478898"/>
    <lineage>
        <taxon>Eukaryota</taxon>
        <taxon>Fungi</taxon>
        <taxon>Dikarya</taxon>
        <taxon>Basidiomycota</taxon>
        <taxon>Agaricomycotina</taxon>
        <taxon>Agaricomycetes</taxon>
        <taxon>Polyporales</taxon>
        <taxon>Cerrenaceae</taxon>
        <taxon>Cerrena</taxon>
    </lineage>
</organism>
<dbReference type="PANTHER" id="PTHR22767:SF2">
    <property type="entry name" value="N(ALPHA)-ACETYLTRANSFERASE 15_16, ISOFORM A"/>
    <property type="match status" value="1"/>
</dbReference>
<dbReference type="SMART" id="SM00028">
    <property type="entry name" value="TPR"/>
    <property type="match status" value="5"/>
</dbReference>
<sequence length="620" mass="72097">MVARNNPILANKEDANFREALKLFDSKQYKKALKLVEANIKKNSSHAESLALKGVLNHHLGHKAEAKQFITKAVSKEPGNYLVDHLAGIYFRTIDDYPEAAKWLKASIDNGSPNRAILRDLALLQSQIRDYKNLRDTRQAYLEFQPGYRANWTATAIAQHLNKDYNAAVNTLTKIEDIIKPHLTEADVYEQSECCLYKNYIVNEAGNYTKALELLEKDEKEITDRLSFLEYKAKYLVLLGQNEEASLIYRQLLQRNPDNVDYYTLLETALGTSSKPFEYRLKLYEKLARFYPRSDPPKFIPLTFLPSDHPSFEQKAKEYVESQLKRGVPSTFVNIKPLYKNIEKLKVIEKIVLEFFKLQAPSLNPTITVWSKYFLAQHYLYLNDLVTANDYIDSALDHSPTLVELYIVKARIIKHFGDYEKASQIMNEARELDLQDRFINSKTTKYLLRANKVNEAIDCISLFTKLDDDAVNGCKDLHLMQVNWVLIESAEAYTRIYHEYEKQLKDLSPEDPSEEALAAEQELKENIDIFKGLALKRYHAVIDNFKIFFDDQFDFHSYCMRRATPRDYIETLKWEDKLHSTPIYVRTIKGLSSVYWEIYEQQQKQKELDASNEDKESSPS</sequence>